<sequence>MTHGRMAPALSRSEFQRRALELFKERSFSQVSMRELAAHVGISPGAIYHHVESKEAMLFEWLTELYQALLSHVDLLKTRRLTPAQRLTKLIEGHLKLHEQMTGHFKLAVMDANCLGAPMQARIERLRLAYESEFMKLVGQLGHPPGGTLREGALTAILPMLNSLPTWLSPKVDKGQRRLITKTIADAVIHAINALP</sequence>
<keyword evidence="1" id="KW-0805">Transcription regulation</keyword>
<evidence type="ECO:0000256" key="1">
    <source>
        <dbReference type="ARBA" id="ARBA00023015"/>
    </source>
</evidence>
<dbReference type="InterPro" id="IPR001647">
    <property type="entry name" value="HTH_TetR"/>
</dbReference>
<dbReference type="Gene3D" id="1.10.357.10">
    <property type="entry name" value="Tetracycline Repressor, domain 2"/>
    <property type="match status" value="1"/>
</dbReference>
<dbReference type="InterPro" id="IPR009057">
    <property type="entry name" value="Homeodomain-like_sf"/>
</dbReference>
<dbReference type="AlphaFoldDB" id="A0A3M3WQ41"/>
<dbReference type="PROSITE" id="PS01081">
    <property type="entry name" value="HTH_TETR_1"/>
    <property type="match status" value="1"/>
</dbReference>
<reference evidence="6 7" key="1">
    <citation type="submission" date="2018-08" db="EMBL/GenBank/DDBJ databases">
        <title>Recombination of ecologically and evolutionarily significant loci maintains genetic cohesion in the Pseudomonas syringae species complex.</title>
        <authorList>
            <person name="Dillon M."/>
            <person name="Thakur S."/>
            <person name="Almeida R.N.D."/>
            <person name="Weir B.S."/>
            <person name="Guttman D.S."/>
        </authorList>
    </citation>
    <scope>NUCLEOTIDE SEQUENCE [LARGE SCALE GENOMIC DNA]</scope>
    <source>
        <strain evidence="6 7">ICMP 3555</strain>
    </source>
</reference>
<keyword evidence="3" id="KW-0804">Transcription</keyword>
<proteinExistence type="predicted"/>
<keyword evidence="7" id="KW-1185">Reference proteome</keyword>
<dbReference type="EMBL" id="RBQF01000011">
    <property type="protein sequence ID" value="RMP15462.1"/>
    <property type="molecule type" value="Genomic_DNA"/>
</dbReference>
<evidence type="ECO:0000313" key="7">
    <source>
        <dbReference type="Proteomes" id="UP000276587"/>
    </source>
</evidence>
<dbReference type="GO" id="GO:0000976">
    <property type="term" value="F:transcription cis-regulatory region binding"/>
    <property type="evidence" value="ECO:0007669"/>
    <property type="project" value="TreeGrafter"/>
</dbReference>
<name>A0A3M3WQ41_PSEMA</name>
<evidence type="ECO:0000313" key="6">
    <source>
        <dbReference type="EMBL" id="RMP15462.1"/>
    </source>
</evidence>
<feature type="domain" description="HTH tetR-type" evidence="5">
    <location>
        <begin position="9"/>
        <end position="69"/>
    </location>
</feature>
<gene>
    <name evidence="6" type="ORF">ALQ29_03702</name>
</gene>
<dbReference type="GO" id="GO:0003700">
    <property type="term" value="F:DNA-binding transcription factor activity"/>
    <property type="evidence" value="ECO:0007669"/>
    <property type="project" value="TreeGrafter"/>
</dbReference>
<dbReference type="InterPro" id="IPR041490">
    <property type="entry name" value="KstR2_TetR_C"/>
</dbReference>
<evidence type="ECO:0000259" key="5">
    <source>
        <dbReference type="PROSITE" id="PS50977"/>
    </source>
</evidence>
<protein>
    <recommendedName>
        <fullName evidence="5">HTH tetR-type domain-containing protein</fullName>
    </recommendedName>
</protein>
<keyword evidence="2 4" id="KW-0238">DNA-binding</keyword>
<dbReference type="Pfam" id="PF00440">
    <property type="entry name" value="TetR_N"/>
    <property type="match status" value="1"/>
</dbReference>
<dbReference type="PRINTS" id="PR00455">
    <property type="entry name" value="HTHTETR"/>
</dbReference>
<dbReference type="InterPro" id="IPR050109">
    <property type="entry name" value="HTH-type_TetR-like_transc_reg"/>
</dbReference>
<dbReference type="PANTHER" id="PTHR30055">
    <property type="entry name" value="HTH-TYPE TRANSCRIPTIONAL REGULATOR RUTR"/>
    <property type="match status" value="1"/>
</dbReference>
<evidence type="ECO:0000256" key="2">
    <source>
        <dbReference type="ARBA" id="ARBA00023125"/>
    </source>
</evidence>
<dbReference type="Proteomes" id="UP000276587">
    <property type="component" value="Unassembled WGS sequence"/>
</dbReference>
<dbReference type="Gene3D" id="1.10.10.60">
    <property type="entry name" value="Homeodomain-like"/>
    <property type="match status" value="1"/>
</dbReference>
<comment type="caution">
    <text evidence="6">The sequence shown here is derived from an EMBL/GenBank/DDBJ whole genome shotgun (WGS) entry which is preliminary data.</text>
</comment>
<evidence type="ECO:0000256" key="4">
    <source>
        <dbReference type="PROSITE-ProRule" id="PRU00335"/>
    </source>
</evidence>
<dbReference type="Pfam" id="PF17932">
    <property type="entry name" value="TetR_C_24"/>
    <property type="match status" value="1"/>
</dbReference>
<dbReference type="PANTHER" id="PTHR30055:SF234">
    <property type="entry name" value="HTH-TYPE TRANSCRIPTIONAL REGULATOR BETI"/>
    <property type="match status" value="1"/>
</dbReference>
<dbReference type="PROSITE" id="PS50977">
    <property type="entry name" value="HTH_TETR_2"/>
    <property type="match status" value="1"/>
</dbReference>
<evidence type="ECO:0000256" key="3">
    <source>
        <dbReference type="ARBA" id="ARBA00023163"/>
    </source>
</evidence>
<dbReference type="SUPFAM" id="SSF46689">
    <property type="entry name" value="Homeodomain-like"/>
    <property type="match status" value="1"/>
</dbReference>
<organism evidence="6 7">
    <name type="scientific">Pseudomonas marginalis pv. marginalis</name>
    <dbReference type="NCBI Taxonomy" id="97473"/>
    <lineage>
        <taxon>Bacteria</taxon>
        <taxon>Pseudomonadati</taxon>
        <taxon>Pseudomonadota</taxon>
        <taxon>Gammaproteobacteria</taxon>
        <taxon>Pseudomonadales</taxon>
        <taxon>Pseudomonadaceae</taxon>
        <taxon>Pseudomonas</taxon>
    </lineage>
</organism>
<dbReference type="InterPro" id="IPR023772">
    <property type="entry name" value="DNA-bd_HTH_TetR-type_CS"/>
</dbReference>
<feature type="DNA-binding region" description="H-T-H motif" evidence="4">
    <location>
        <begin position="32"/>
        <end position="51"/>
    </location>
</feature>
<accession>A0A3M3WQ41</accession>